<evidence type="ECO:0000313" key="7">
    <source>
        <dbReference type="Proteomes" id="UP001237642"/>
    </source>
</evidence>
<dbReference type="Gene3D" id="1.10.8.10">
    <property type="entry name" value="DNA helicase RuvA subunit, C-terminal domain"/>
    <property type="match status" value="1"/>
</dbReference>
<reference evidence="6" key="1">
    <citation type="submission" date="2023-02" db="EMBL/GenBank/DDBJ databases">
        <title>Genome of toxic invasive species Heracleum sosnowskyi carries increased number of genes despite the absence of recent whole-genome duplications.</title>
        <authorList>
            <person name="Schelkunov M."/>
            <person name="Shtratnikova V."/>
            <person name="Makarenko M."/>
            <person name="Klepikova A."/>
            <person name="Omelchenko D."/>
            <person name="Novikova G."/>
            <person name="Obukhova E."/>
            <person name="Bogdanov V."/>
            <person name="Penin A."/>
            <person name="Logacheva M."/>
        </authorList>
    </citation>
    <scope>NUCLEOTIDE SEQUENCE</scope>
    <source>
        <strain evidence="6">Hsosn_3</strain>
        <tissue evidence="6">Leaf</tissue>
    </source>
</reference>
<comment type="caution">
    <text evidence="6">The sequence shown here is derived from an EMBL/GenBank/DDBJ whole genome shotgun (WGS) entry which is preliminary data.</text>
</comment>
<dbReference type="PANTHER" id="PTHR42647">
    <property type="entry name" value="SBP (S-RIBONUCLEASE BINDING PROTEIN) FAMILY PROTEIN"/>
    <property type="match status" value="1"/>
</dbReference>
<evidence type="ECO:0000313" key="6">
    <source>
        <dbReference type="EMBL" id="KAK1367248.1"/>
    </source>
</evidence>
<accession>A0AAD8MCI5</accession>
<evidence type="ECO:0000256" key="1">
    <source>
        <dbReference type="ARBA" id="ARBA00022723"/>
    </source>
</evidence>
<dbReference type="GO" id="GO:0043067">
    <property type="term" value="P:regulation of programmed cell death"/>
    <property type="evidence" value="ECO:0007669"/>
    <property type="project" value="TreeGrafter"/>
</dbReference>
<reference evidence="6" key="2">
    <citation type="submission" date="2023-05" db="EMBL/GenBank/DDBJ databases">
        <authorList>
            <person name="Schelkunov M.I."/>
        </authorList>
    </citation>
    <scope>NUCLEOTIDE SEQUENCE</scope>
    <source>
        <strain evidence="6">Hsosn_3</strain>
        <tissue evidence="6">Leaf</tissue>
    </source>
</reference>
<dbReference type="AlphaFoldDB" id="A0AAD8MCI5"/>
<keyword evidence="7" id="KW-1185">Reference proteome</keyword>
<name>A0AAD8MCI5_9APIA</name>
<evidence type="ECO:0000256" key="4">
    <source>
        <dbReference type="PROSITE-ProRule" id="PRU00175"/>
    </source>
</evidence>
<dbReference type="GO" id="GO:0008270">
    <property type="term" value="F:zinc ion binding"/>
    <property type="evidence" value="ECO:0007669"/>
    <property type="project" value="UniProtKB-KW"/>
</dbReference>
<evidence type="ECO:0000256" key="2">
    <source>
        <dbReference type="ARBA" id="ARBA00022771"/>
    </source>
</evidence>
<gene>
    <name evidence="6" type="ORF">POM88_042809</name>
</gene>
<dbReference type="EMBL" id="JAUIZM010000009">
    <property type="protein sequence ID" value="KAK1367248.1"/>
    <property type="molecule type" value="Genomic_DNA"/>
</dbReference>
<evidence type="ECO:0000256" key="3">
    <source>
        <dbReference type="ARBA" id="ARBA00022833"/>
    </source>
</evidence>
<dbReference type="PROSITE" id="PS50089">
    <property type="entry name" value="ZF_RING_2"/>
    <property type="match status" value="1"/>
</dbReference>
<sequence length="298" mass="33873">MAVEAKHFNPFHPQFVHNNRQLMNGIDEHINMYGGLLPPSGSTTETFLPVHYGTSVADSFSIKPVQLHTDSDLVHTLPVSRKRSRGDSIYQYQQFQNQLNNFSFLDEDISFLIQYQQFEIQNFIAQHTEKIRSEIEEHRKPSSRRIIAAVEDVIVKKLKAKQEELDKTVKLNSALQEKVKSLCIENQIWRDLANSTEATANALRTNLQQVLRHREMSAEVSEDAQSCCDSNAEDDGEEEESNGVSKEGRWCKKCGKEESCVLLLPCRHLCVCRVCELSVSVCPVCRSAKNASLVVNMF</sequence>
<keyword evidence="2 4" id="KW-0863">Zinc-finger</keyword>
<keyword evidence="3" id="KW-0862">Zinc</keyword>
<dbReference type="CDD" id="cd16649">
    <property type="entry name" value="mRING-HC-C3HC5_CGRF1-like"/>
    <property type="match status" value="1"/>
</dbReference>
<feature type="domain" description="RING-type" evidence="5">
    <location>
        <begin position="251"/>
        <end position="286"/>
    </location>
</feature>
<keyword evidence="1" id="KW-0479">Metal-binding</keyword>
<proteinExistence type="predicted"/>
<protein>
    <submittedName>
        <fullName evidence="6">BOI-related E3 ubiquitin-protein ligase 3</fullName>
    </submittedName>
</protein>
<dbReference type="InterPro" id="IPR011029">
    <property type="entry name" value="DEATH-like_dom_sf"/>
</dbReference>
<dbReference type="GO" id="GO:0004842">
    <property type="term" value="F:ubiquitin-protein transferase activity"/>
    <property type="evidence" value="ECO:0007669"/>
    <property type="project" value="TreeGrafter"/>
</dbReference>
<dbReference type="InterPro" id="IPR001841">
    <property type="entry name" value="Znf_RING"/>
</dbReference>
<organism evidence="6 7">
    <name type="scientific">Heracleum sosnowskyi</name>
    <dbReference type="NCBI Taxonomy" id="360622"/>
    <lineage>
        <taxon>Eukaryota</taxon>
        <taxon>Viridiplantae</taxon>
        <taxon>Streptophyta</taxon>
        <taxon>Embryophyta</taxon>
        <taxon>Tracheophyta</taxon>
        <taxon>Spermatophyta</taxon>
        <taxon>Magnoliopsida</taxon>
        <taxon>eudicotyledons</taxon>
        <taxon>Gunneridae</taxon>
        <taxon>Pentapetalae</taxon>
        <taxon>asterids</taxon>
        <taxon>campanulids</taxon>
        <taxon>Apiales</taxon>
        <taxon>Apiaceae</taxon>
        <taxon>Apioideae</taxon>
        <taxon>apioid superclade</taxon>
        <taxon>Tordylieae</taxon>
        <taxon>Tordyliinae</taxon>
        <taxon>Heracleum</taxon>
    </lineage>
</organism>
<dbReference type="Proteomes" id="UP001237642">
    <property type="component" value="Unassembled WGS sequence"/>
</dbReference>
<dbReference type="PANTHER" id="PTHR42647:SF12">
    <property type="entry name" value="BOI-RELATED E3 UBIQUITIN-PROTEIN LIGASE 2-RELATED"/>
    <property type="match status" value="1"/>
</dbReference>
<dbReference type="Pfam" id="PF13920">
    <property type="entry name" value="zf-C3HC4_3"/>
    <property type="match status" value="1"/>
</dbReference>
<evidence type="ECO:0000259" key="5">
    <source>
        <dbReference type="PROSITE" id="PS50089"/>
    </source>
</evidence>
<dbReference type="Gene3D" id="1.10.1170.10">
    <property type="entry name" value="Inhibitor Of Apoptosis Protein (2mihbC-IAP-1), Chain A"/>
    <property type="match status" value="1"/>
</dbReference>
<dbReference type="Gene3D" id="1.10.533.10">
    <property type="entry name" value="Death Domain, Fas"/>
    <property type="match status" value="1"/>
</dbReference>